<organism evidence="10 11">
    <name type="scientific">Erinaceus europaeus</name>
    <name type="common">Western European hedgehog</name>
    <dbReference type="NCBI Taxonomy" id="9365"/>
    <lineage>
        <taxon>Eukaryota</taxon>
        <taxon>Metazoa</taxon>
        <taxon>Chordata</taxon>
        <taxon>Craniata</taxon>
        <taxon>Vertebrata</taxon>
        <taxon>Euteleostomi</taxon>
        <taxon>Mammalia</taxon>
        <taxon>Eutheria</taxon>
        <taxon>Laurasiatheria</taxon>
        <taxon>Eulipotyphla</taxon>
        <taxon>Erinaceidae</taxon>
        <taxon>Erinaceinae</taxon>
        <taxon>Erinaceus</taxon>
    </lineage>
</organism>
<evidence type="ECO:0000256" key="2">
    <source>
        <dbReference type="ARBA" id="ARBA00008267"/>
    </source>
</evidence>
<evidence type="ECO:0000256" key="1">
    <source>
        <dbReference type="ARBA" id="ARBA00004123"/>
    </source>
</evidence>
<keyword evidence="3" id="KW-0040">ANK repeat</keyword>
<feature type="region of interest" description="Disordered" evidence="8">
    <location>
        <begin position="861"/>
        <end position="891"/>
    </location>
</feature>
<dbReference type="Proteomes" id="UP001652624">
    <property type="component" value="Chromosome 12"/>
</dbReference>
<evidence type="ECO:0000256" key="5">
    <source>
        <dbReference type="ARBA" id="ARBA00023163"/>
    </source>
</evidence>
<evidence type="ECO:0000256" key="6">
    <source>
        <dbReference type="ARBA" id="ARBA00023242"/>
    </source>
</evidence>
<evidence type="ECO:0000313" key="11">
    <source>
        <dbReference type="RefSeq" id="XP_060060216.1"/>
    </source>
</evidence>
<feature type="compositionally biased region" description="Low complexity" evidence="8">
    <location>
        <begin position="291"/>
        <end position="303"/>
    </location>
</feature>
<sequence length="1160" mass="127187">MNNKDTTEVAENSHHLKIFLPKKLLECLPRCPLLPPERLRWNTNEEIASYLITFEKHDEWLSCAPKTRPQNGSIILYNRKKVKYRKDGYLWKKRKDGKTTREDHMKLKVQGMEPVSWQCLYGCYVHSAIVPTFHRRCYWLLQNPDIVLVHYLNVPALEDCGKGSSPIFCSISSDRREWLKWSREELLGQLKPMFHGIKWSYGNGAEEFSVEQLVQQILDTHPTKPAPRTHACLCSGGLGSGSLTHKCSSTKHRIISPKVEPRALTLTSIPRPHPPEPPPLIAPELPKAHTSPSSSSSSSSSSSGFAEPLEIRPSPPTSQGGSTRGGTAILLLTGLEQRTGGLTPTRHLAPQADPRPPMSLAVVVSSEPSAPPDPPSPAFDPDRFLNSPQRGQTYGGGQGLSPDFPEAEAAHTPCPALEPAAALEPPVAARGPSPQSRAGGTRGNCFFIQDDDSGEELKGQGATPPVPSPPPSPHSSPAPLEAPGRVGRGDALFGGPGGAGELEPFSLSSFPDLMGELISDDAPSIPAPNPQISPALSTITDFSPEWSYPEGGVKVLITGPWTETAEHYSCVFDHIAVPASLVQPGVLRCYCPDNQFRMSILERLEQMEKRMAEIAAAGQTPCQGPDAPPIQDEGQGPGFEARVVVLVESMIPRSTWRGPEHLVHRSPFRGMSLLHLAAAQGYARLIETLSQWRSVETGSLDLEQEVDPLNVDHFSCTPLMWACALGHLEAAVLLFRWNRQALSIPDSLGRLPLSVAHSRGHVRLARCLEELQRQEVSAEPPPALSPPSSSPDTGLSSVSSPSELSDGTFSVTSAYSSALDGSPPPAPLPASEITMEETVLNQLSSGAQEAPLFLMDYEAINPKRLPPSPPPLPPAPDGGAAPEEASSPPAVDVLPDMISLAKQIIEATPERIKREDFIGLPEAGAPMRERSGALGLSETMSWLASYLENVDHFPSSAPPSELPFERGRLAIPPAPSWAEFLSASASGKMESDFALLTLSDHEQRELYEAARVIQTAFRKYKGLRLKEQQEVAAAVIQRCYRKYKQLTWIALKFALYKKMTQAAILIQSKFRSYYEQKRFQQSRRAAVLIQQHYRSYRRRPGPSHRPTGSLPARNKGSFLTKKQDQAARKIMRFLRRCRHRMREMKQNQELEGLPQPGLAT</sequence>
<feature type="region of interest" description="Disordered" evidence="8">
    <location>
        <begin position="249"/>
        <end position="325"/>
    </location>
</feature>
<dbReference type="SUPFAM" id="SSF81296">
    <property type="entry name" value="E set domains"/>
    <property type="match status" value="1"/>
</dbReference>
<dbReference type="PROSITE" id="PS50096">
    <property type="entry name" value="IQ"/>
    <property type="match status" value="1"/>
</dbReference>
<dbReference type="SUPFAM" id="SSF48403">
    <property type="entry name" value="Ankyrin repeat"/>
    <property type="match status" value="1"/>
</dbReference>
<dbReference type="GeneID" id="103111971"/>
<feature type="region of interest" description="Disordered" evidence="8">
    <location>
        <begin position="425"/>
        <end position="500"/>
    </location>
</feature>
<dbReference type="Gene3D" id="1.20.5.190">
    <property type="match status" value="1"/>
</dbReference>
<protein>
    <submittedName>
        <fullName evidence="11">Calmodulin-binding transcription activator 2 isoform X5</fullName>
    </submittedName>
</protein>
<evidence type="ECO:0000256" key="3">
    <source>
        <dbReference type="ARBA" id="ARBA00023043"/>
    </source>
</evidence>
<feature type="region of interest" description="Disordered" evidence="8">
    <location>
        <begin position="774"/>
        <end position="806"/>
    </location>
</feature>
<feature type="compositionally biased region" description="Pro residues" evidence="8">
    <location>
        <begin position="779"/>
        <end position="789"/>
    </location>
</feature>
<keyword evidence="6" id="KW-0539">Nucleus</keyword>
<feature type="compositionally biased region" description="Pro residues" evidence="8">
    <location>
        <begin position="864"/>
        <end position="876"/>
    </location>
</feature>
<keyword evidence="5" id="KW-0804">Transcription</keyword>
<gene>
    <name evidence="11" type="primary">CAMTA2</name>
</gene>
<name>A0ABM3YGL9_ERIEU</name>
<feature type="compositionally biased region" description="Low complexity" evidence="8">
    <location>
        <begin position="790"/>
        <end position="805"/>
    </location>
</feature>
<dbReference type="Pfam" id="PF03859">
    <property type="entry name" value="CG-1"/>
    <property type="match status" value="1"/>
</dbReference>
<dbReference type="SMART" id="SM01076">
    <property type="entry name" value="CG-1"/>
    <property type="match status" value="1"/>
</dbReference>
<dbReference type="Gene3D" id="2.60.40.10">
    <property type="entry name" value="Immunoglobulins"/>
    <property type="match status" value="1"/>
</dbReference>
<dbReference type="InterPro" id="IPR014756">
    <property type="entry name" value="Ig_E-set"/>
</dbReference>
<comment type="similarity">
    <text evidence="2">Belongs to the CAMTA family.</text>
</comment>
<dbReference type="InterPro" id="IPR005559">
    <property type="entry name" value="CG-1_dom"/>
</dbReference>
<feature type="domain" description="CG-1" evidence="9">
    <location>
        <begin position="30"/>
        <end position="160"/>
    </location>
</feature>
<evidence type="ECO:0000256" key="4">
    <source>
        <dbReference type="ARBA" id="ARBA00023159"/>
    </source>
</evidence>
<dbReference type="InterPro" id="IPR002909">
    <property type="entry name" value="IPT_dom"/>
</dbReference>
<dbReference type="Pfam" id="PF01833">
    <property type="entry name" value="TIG"/>
    <property type="match status" value="1"/>
</dbReference>
<feature type="region of interest" description="Disordered" evidence="8">
    <location>
        <begin position="1096"/>
        <end position="1124"/>
    </location>
</feature>
<comment type="subcellular location">
    <subcellularLocation>
        <location evidence="1">Nucleus</location>
    </subcellularLocation>
</comment>
<feature type="compositionally biased region" description="Pro residues" evidence="8">
    <location>
        <begin position="271"/>
        <end position="281"/>
    </location>
</feature>
<keyword evidence="10" id="KW-1185">Reference proteome</keyword>
<accession>A0ABM3YGL9</accession>
<feature type="compositionally biased region" description="Low complexity" evidence="8">
    <location>
        <begin position="877"/>
        <end position="890"/>
    </location>
</feature>
<evidence type="ECO:0000256" key="7">
    <source>
        <dbReference type="ARBA" id="ARBA00029480"/>
    </source>
</evidence>
<feature type="compositionally biased region" description="Pro residues" evidence="8">
    <location>
        <begin position="369"/>
        <end position="378"/>
    </location>
</feature>
<dbReference type="RefSeq" id="XP_060060216.1">
    <property type="nucleotide sequence ID" value="XM_060204233.1"/>
</dbReference>
<feature type="region of interest" description="Disordered" evidence="8">
    <location>
        <begin position="364"/>
        <end position="412"/>
    </location>
</feature>
<feature type="compositionally biased region" description="Pro residues" evidence="8">
    <location>
        <begin position="464"/>
        <end position="476"/>
    </location>
</feature>
<evidence type="ECO:0000259" key="9">
    <source>
        <dbReference type="PROSITE" id="PS51437"/>
    </source>
</evidence>
<proteinExistence type="inferred from homology"/>
<dbReference type="InterPro" id="IPR013783">
    <property type="entry name" value="Ig-like_fold"/>
</dbReference>
<dbReference type="PANTHER" id="PTHR23335:SF9">
    <property type="entry name" value="CALMODULIN-BINDING TRANSCRIPTION ACTIVATOR 2"/>
    <property type="match status" value="1"/>
</dbReference>
<reference evidence="11" key="1">
    <citation type="submission" date="2025-08" db="UniProtKB">
        <authorList>
            <consortium name="RefSeq"/>
        </authorList>
    </citation>
    <scope>IDENTIFICATION</scope>
</reference>
<keyword evidence="4" id="KW-0010">Activator</keyword>
<dbReference type="InterPro" id="IPR036770">
    <property type="entry name" value="Ankyrin_rpt-contain_sf"/>
</dbReference>
<dbReference type="PROSITE" id="PS51437">
    <property type="entry name" value="CG_1"/>
    <property type="match status" value="1"/>
</dbReference>
<comment type="subunit">
    <text evidence="7">May interact with calmodulin.</text>
</comment>
<evidence type="ECO:0000256" key="8">
    <source>
        <dbReference type="SAM" id="MobiDB-lite"/>
    </source>
</evidence>
<dbReference type="PANTHER" id="PTHR23335">
    <property type="entry name" value="CALMODULIN-BINDING TRANSCRIPTION ACTIVATOR CAMTA"/>
    <property type="match status" value="1"/>
</dbReference>
<dbReference type="Gene3D" id="1.25.40.20">
    <property type="entry name" value="Ankyrin repeat-containing domain"/>
    <property type="match status" value="1"/>
</dbReference>
<evidence type="ECO:0000313" key="10">
    <source>
        <dbReference type="Proteomes" id="UP001652624"/>
    </source>
</evidence>